<dbReference type="InterPro" id="IPR052740">
    <property type="entry name" value="CE4"/>
</dbReference>
<dbReference type="STRING" id="947166.A0A1D1W0S0"/>
<evidence type="ECO:0000313" key="3">
    <source>
        <dbReference type="EMBL" id="GAV06253.1"/>
    </source>
</evidence>
<accession>A0A1D1W0S0</accession>
<dbReference type="Pfam" id="PF01522">
    <property type="entry name" value="Polysacc_deac_1"/>
    <property type="match status" value="1"/>
</dbReference>
<dbReference type="Proteomes" id="UP000186922">
    <property type="component" value="Unassembled WGS sequence"/>
</dbReference>
<evidence type="ECO:0000313" key="4">
    <source>
        <dbReference type="Proteomes" id="UP000186922"/>
    </source>
</evidence>
<evidence type="ECO:0000259" key="2">
    <source>
        <dbReference type="Pfam" id="PF01522"/>
    </source>
</evidence>
<dbReference type="AlphaFoldDB" id="A0A1D1W0S0"/>
<dbReference type="PANTHER" id="PTHR45985:SF3">
    <property type="entry name" value="CHITIN DEACETYLASE-LIKE 4"/>
    <property type="match status" value="1"/>
</dbReference>
<dbReference type="EMBL" id="BDGG01000013">
    <property type="protein sequence ID" value="GAV06253.1"/>
    <property type="molecule type" value="Genomic_DNA"/>
</dbReference>
<feature type="chain" id="PRO_5008899067" description="NodB homology domain-containing protein" evidence="1">
    <location>
        <begin position="23"/>
        <end position="537"/>
    </location>
</feature>
<keyword evidence="1" id="KW-0732">Signal</keyword>
<protein>
    <recommendedName>
        <fullName evidence="2">NodB homology domain-containing protein</fullName>
    </recommendedName>
</protein>
<evidence type="ECO:0000256" key="1">
    <source>
        <dbReference type="SAM" id="SignalP"/>
    </source>
</evidence>
<dbReference type="GO" id="GO:0008061">
    <property type="term" value="F:chitin binding"/>
    <property type="evidence" value="ECO:0007669"/>
    <property type="project" value="InterPro"/>
</dbReference>
<dbReference type="Gene3D" id="3.20.20.370">
    <property type="entry name" value="Glycoside hydrolase/deacetylase"/>
    <property type="match status" value="1"/>
</dbReference>
<dbReference type="PANTHER" id="PTHR45985">
    <property type="match status" value="1"/>
</dbReference>
<feature type="domain" description="NodB homology" evidence="2">
    <location>
        <begin position="255"/>
        <end position="367"/>
    </location>
</feature>
<dbReference type="GO" id="GO:0016810">
    <property type="term" value="F:hydrolase activity, acting on carbon-nitrogen (but not peptide) bonds"/>
    <property type="evidence" value="ECO:0007669"/>
    <property type="project" value="InterPro"/>
</dbReference>
<organism evidence="3 4">
    <name type="scientific">Ramazzottius varieornatus</name>
    <name type="common">Water bear</name>
    <name type="synonym">Tardigrade</name>
    <dbReference type="NCBI Taxonomy" id="947166"/>
    <lineage>
        <taxon>Eukaryota</taxon>
        <taxon>Metazoa</taxon>
        <taxon>Ecdysozoa</taxon>
        <taxon>Tardigrada</taxon>
        <taxon>Eutardigrada</taxon>
        <taxon>Parachela</taxon>
        <taxon>Hypsibioidea</taxon>
        <taxon>Ramazzottiidae</taxon>
        <taxon>Ramazzottius</taxon>
    </lineage>
</organism>
<proteinExistence type="predicted"/>
<dbReference type="OrthoDB" id="504708at2759"/>
<dbReference type="InterPro" id="IPR002509">
    <property type="entry name" value="NODB_dom"/>
</dbReference>
<reference evidence="3 4" key="1">
    <citation type="journal article" date="2016" name="Nat. Commun.">
        <title>Extremotolerant tardigrade genome and improved radiotolerance of human cultured cells by tardigrade-unique protein.</title>
        <authorList>
            <person name="Hashimoto T."/>
            <person name="Horikawa D.D."/>
            <person name="Saito Y."/>
            <person name="Kuwahara H."/>
            <person name="Kozuka-Hata H."/>
            <person name="Shin-I T."/>
            <person name="Minakuchi Y."/>
            <person name="Ohishi K."/>
            <person name="Motoyama A."/>
            <person name="Aizu T."/>
            <person name="Enomoto A."/>
            <person name="Kondo K."/>
            <person name="Tanaka S."/>
            <person name="Hara Y."/>
            <person name="Koshikawa S."/>
            <person name="Sagara H."/>
            <person name="Miura T."/>
            <person name="Yokobori S."/>
            <person name="Miyagawa K."/>
            <person name="Suzuki Y."/>
            <person name="Kubo T."/>
            <person name="Oyama M."/>
            <person name="Kohara Y."/>
            <person name="Fujiyama A."/>
            <person name="Arakawa K."/>
            <person name="Katayama T."/>
            <person name="Toyoda A."/>
            <person name="Kunieda T."/>
        </authorList>
    </citation>
    <scope>NUCLEOTIDE SEQUENCE [LARGE SCALE GENOMIC DNA]</scope>
    <source>
        <strain evidence="3 4">YOKOZUNA-1</strain>
    </source>
</reference>
<sequence>MLKAGRSCVSITSLIFFVGVLGRGHRFKCPTSSGTVSHDSSYRLNWICHNGTNWATQGTCDFGYIYNDRTRICEWPNADIATFANDVAGRNLSTALPATVWPLAGAFFKDQEAKSQADKGFTPDNRIKPAGAETILAISDKETSELPIKDRNSSVSRYELLLSRWQNLRKVWKLKKVMELNKETTPSVHDTVNKTETTTLPSQTSSTSSAIPLQRIRPTRKPLVDADSNCNKSRCKLPDCYCDVLNIPNGLPPKKTPQIVMVTWDDSVNGGNFEFLKRVFARNRTNLNGCPITGTVFLSHKWTDYKMVQELYKRGHEIASHSLSHTDCAKCNETIWRNEILGQALMVHANGVNRSDIVGMRAPFLAIGGDAMFHMLWSNGFLYDSSIPSPQTDPPMWPYTLDNPIPHSCYGTCPKYRYPGLWEVPMTGVVGLGGIKCSMYDACVMPEDTEGLTKIFWDNFLKHYSTNRAPYLLSAHAAWFWGKWNRQNALSNFMDKALKLGDVWFVSIYQALKWMQQPTPLENLYSFQPWQCAKPEI</sequence>
<dbReference type="InterPro" id="IPR011330">
    <property type="entry name" value="Glyco_hydro/deAcase_b/a-brl"/>
</dbReference>
<keyword evidence="4" id="KW-1185">Reference proteome</keyword>
<comment type="caution">
    <text evidence="3">The sequence shown here is derived from an EMBL/GenBank/DDBJ whole genome shotgun (WGS) entry which is preliminary data.</text>
</comment>
<dbReference type="GO" id="GO:0005975">
    <property type="term" value="P:carbohydrate metabolic process"/>
    <property type="evidence" value="ECO:0007669"/>
    <property type="project" value="InterPro"/>
</dbReference>
<dbReference type="SUPFAM" id="SSF88713">
    <property type="entry name" value="Glycoside hydrolase/deacetylase"/>
    <property type="match status" value="1"/>
</dbReference>
<dbReference type="SUPFAM" id="SSF57625">
    <property type="entry name" value="Invertebrate chitin-binding proteins"/>
    <property type="match status" value="1"/>
</dbReference>
<dbReference type="InterPro" id="IPR036508">
    <property type="entry name" value="Chitin-bd_dom_sf"/>
</dbReference>
<name>A0A1D1W0S0_RAMVA</name>
<feature type="signal peptide" evidence="1">
    <location>
        <begin position="1"/>
        <end position="22"/>
    </location>
</feature>
<gene>
    <name evidence="3" type="primary">RvY_16273</name>
    <name evidence="3" type="synonym">RvY_16273.1</name>
    <name evidence="3" type="ORF">RvY_16273-1</name>
</gene>